<proteinExistence type="predicted"/>
<dbReference type="InterPro" id="IPR011992">
    <property type="entry name" value="EF-hand-dom_pair"/>
</dbReference>
<feature type="compositionally biased region" description="Polar residues" evidence="1">
    <location>
        <begin position="1"/>
        <end position="12"/>
    </location>
</feature>
<name>A0A218YYR5_9HELO</name>
<evidence type="ECO:0000313" key="3">
    <source>
        <dbReference type="Proteomes" id="UP000242519"/>
    </source>
</evidence>
<sequence length="106" mass="11381">MHKLPNSFSTGSAAAESKTKHYDGGPYLKSVGEFSRAMRSSGPNPNPGELAQIIREVDLDVSALSHQVTEEADSQAEFRAAWKEFASAFEGSITAAQLRQVAAALR</sequence>
<organism evidence="2 3">
    <name type="scientific">Diplocarpon coronariae</name>
    <dbReference type="NCBI Taxonomy" id="2795749"/>
    <lineage>
        <taxon>Eukaryota</taxon>
        <taxon>Fungi</taxon>
        <taxon>Dikarya</taxon>
        <taxon>Ascomycota</taxon>
        <taxon>Pezizomycotina</taxon>
        <taxon>Leotiomycetes</taxon>
        <taxon>Helotiales</taxon>
        <taxon>Drepanopezizaceae</taxon>
        <taxon>Diplocarpon</taxon>
    </lineage>
</organism>
<dbReference type="Gene3D" id="1.10.238.10">
    <property type="entry name" value="EF-hand"/>
    <property type="match status" value="1"/>
</dbReference>
<dbReference type="InParanoid" id="A0A218YYR5"/>
<dbReference type="EMBL" id="MZNU01000335">
    <property type="protein sequence ID" value="OWP00185.1"/>
    <property type="molecule type" value="Genomic_DNA"/>
</dbReference>
<reference evidence="2 3" key="1">
    <citation type="submission" date="2017-04" db="EMBL/GenBank/DDBJ databases">
        <title>Draft genome sequence of Marssonina coronaria NL1: causal agent of apple blotch.</title>
        <authorList>
            <person name="Cheng Q."/>
        </authorList>
    </citation>
    <scope>NUCLEOTIDE SEQUENCE [LARGE SCALE GENOMIC DNA]</scope>
    <source>
        <strain evidence="2 3">NL1</strain>
    </source>
</reference>
<comment type="caution">
    <text evidence="2">The sequence shown here is derived from an EMBL/GenBank/DDBJ whole genome shotgun (WGS) entry which is preliminary data.</text>
</comment>
<dbReference type="Proteomes" id="UP000242519">
    <property type="component" value="Unassembled WGS sequence"/>
</dbReference>
<dbReference type="SUPFAM" id="SSF47473">
    <property type="entry name" value="EF-hand"/>
    <property type="match status" value="1"/>
</dbReference>
<protein>
    <submittedName>
        <fullName evidence="2">Uncharacterized protein</fullName>
    </submittedName>
</protein>
<gene>
    <name evidence="2" type="ORF">B2J93_5755</name>
</gene>
<dbReference type="AlphaFoldDB" id="A0A218YYR5"/>
<accession>A0A218YYR5</accession>
<evidence type="ECO:0000256" key="1">
    <source>
        <dbReference type="SAM" id="MobiDB-lite"/>
    </source>
</evidence>
<dbReference type="OrthoDB" id="26525at2759"/>
<keyword evidence="3" id="KW-1185">Reference proteome</keyword>
<evidence type="ECO:0000313" key="2">
    <source>
        <dbReference type="EMBL" id="OWP00185.1"/>
    </source>
</evidence>
<feature type="region of interest" description="Disordered" evidence="1">
    <location>
        <begin position="1"/>
        <end position="24"/>
    </location>
</feature>